<reference evidence="2 3" key="1">
    <citation type="journal article" date="2020" name="IScience">
        <title>Genome Sequencing of the Endangered Kingdonia uniflora (Circaeasteraceae, Ranunculales) Reveals Potential Mechanisms of Evolutionary Specialization.</title>
        <authorList>
            <person name="Sun Y."/>
            <person name="Deng T."/>
            <person name="Zhang A."/>
            <person name="Moore M.J."/>
            <person name="Landis J.B."/>
            <person name="Lin N."/>
            <person name="Zhang H."/>
            <person name="Zhang X."/>
            <person name="Huang J."/>
            <person name="Zhang X."/>
            <person name="Sun H."/>
            <person name="Wang H."/>
        </authorList>
    </citation>
    <scope>NUCLEOTIDE SEQUENCE [LARGE SCALE GENOMIC DNA]</scope>
    <source>
        <strain evidence="2">TB1705</strain>
        <tissue evidence="2">Leaf</tissue>
    </source>
</reference>
<dbReference type="OrthoDB" id="767702at2759"/>
<feature type="compositionally biased region" description="Low complexity" evidence="1">
    <location>
        <begin position="198"/>
        <end position="209"/>
    </location>
</feature>
<dbReference type="EMBL" id="JACGCM010001854">
    <property type="protein sequence ID" value="KAF6148154.1"/>
    <property type="molecule type" value="Genomic_DNA"/>
</dbReference>
<dbReference type="PANTHER" id="PTHR44303">
    <property type="entry name" value="DNAJ HOMOLOG SUBFAMILY C MEMBER 16"/>
    <property type="match status" value="1"/>
</dbReference>
<feature type="compositionally biased region" description="Basic and acidic residues" evidence="1">
    <location>
        <begin position="223"/>
        <end position="232"/>
    </location>
</feature>
<organism evidence="2 3">
    <name type="scientific">Kingdonia uniflora</name>
    <dbReference type="NCBI Taxonomy" id="39325"/>
    <lineage>
        <taxon>Eukaryota</taxon>
        <taxon>Viridiplantae</taxon>
        <taxon>Streptophyta</taxon>
        <taxon>Embryophyta</taxon>
        <taxon>Tracheophyta</taxon>
        <taxon>Spermatophyta</taxon>
        <taxon>Magnoliopsida</taxon>
        <taxon>Ranunculales</taxon>
        <taxon>Circaeasteraceae</taxon>
        <taxon>Kingdonia</taxon>
    </lineage>
</organism>
<sequence length="254" mass="28961">MERRKKRSLSPNPTAGRLEFGLGLCGLDKKYCFFYINSESSYETCGLRRDIVDVPELFIVRYKRNSTKAETKIERRPKTIWDSFQEDVDDDLASQLVARYNGSVDIPQIIQWVSQIIKDGDSRDLPFFRTNSPELIPEDGDAIWSRGAQSVLSTSNGMKYKIHKIITNVYDSIGDPRLGPFLLLAALVSFGSMWMQRNRSTQTSQSSQPRTKEKPGPKRRARTKETSRKDRPPSMTDDEPKDATQLLPSESDSD</sequence>
<gene>
    <name evidence="2" type="ORF">GIB67_011929</name>
</gene>
<dbReference type="PANTHER" id="PTHR44303:SF2">
    <property type="entry name" value="DNAJ HOMOLOG SUBFAMILY C MEMBER 16"/>
    <property type="match status" value="1"/>
</dbReference>
<evidence type="ECO:0000313" key="2">
    <source>
        <dbReference type="EMBL" id="KAF6148154.1"/>
    </source>
</evidence>
<evidence type="ECO:0000313" key="3">
    <source>
        <dbReference type="Proteomes" id="UP000541444"/>
    </source>
</evidence>
<evidence type="ECO:0000256" key="1">
    <source>
        <dbReference type="SAM" id="MobiDB-lite"/>
    </source>
</evidence>
<feature type="region of interest" description="Disordered" evidence="1">
    <location>
        <begin position="198"/>
        <end position="254"/>
    </location>
</feature>
<dbReference type="AlphaFoldDB" id="A0A7J7M026"/>
<accession>A0A7J7M026</accession>
<dbReference type="Proteomes" id="UP000541444">
    <property type="component" value="Unassembled WGS sequence"/>
</dbReference>
<comment type="caution">
    <text evidence="2">The sequence shown here is derived from an EMBL/GenBank/DDBJ whole genome shotgun (WGS) entry which is preliminary data.</text>
</comment>
<keyword evidence="3" id="KW-1185">Reference proteome</keyword>
<dbReference type="InterPro" id="IPR052448">
    <property type="entry name" value="DnaJ_C16_autophagy_reg"/>
</dbReference>
<name>A0A7J7M026_9MAGN</name>
<protein>
    <submittedName>
        <fullName evidence="2">Uncharacterized protein</fullName>
    </submittedName>
</protein>
<proteinExistence type="predicted"/>